<dbReference type="EMBL" id="LMWM01000004">
    <property type="protein sequence ID" value="KUM90227.1"/>
    <property type="molecule type" value="Genomic_DNA"/>
</dbReference>
<proteinExistence type="predicted"/>
<feature type="compositionally biased region" description="Low complexity" evidence="1">
    <location>
        <begin position="186"/>
        <end position="196"/>
    </location>
</feature>
<accession>A0A101NBW8</accession>
<sequence length="196" mass="20026">MCGRGRHVRADRGTAAEQTSAPPAGCTSVAPWAVNDDTGAFLDFVTEVPGGEELARAATESGAIGHGEIPVAPSEREGSIAAGSSWRRPWVAIRTTAGSALTPDRRRPFMPSLVRVFVVDVDDTCARALKAGATVVISLAGSAFGQRGAGHPRGGDAEAAPGSRVRGGDAGGAGDVRRGDDRAGERAQQQAGASRR</sequence>
<dbReference type="AlphaFoldDB" id="A0A101NBW8"/>
<dbReference type="Gene3D" id="3.30.720.110">
    <property type="match status" value="1"/>
</dbReference>
<name>A0A101NBW8_9ACTN</name>
<evidence type="ECO:0000313" key="2">
    <source>
        <dbReference type="EMBL" id="KUM90227.1"/>
    </source>
</evidence>
<feature type="region of interest" description="Disordered" evidence="1">
    <location>
        <begin position="146"/>
        <end position="196"/>
    </location>
</feature>
<feature type="region of interest" description="Disordered" evidence="1">
    <location>
        <begin position="1"/>
        <end position="25"/>
    </location>
</feature>
<evidence type="ECO:0000256" key="1">
    <source>
        <dbReference type="SAM" id="MobiDB-lite"/>
    </source>
</evidence>
<feature type="compositionally biased region" description="Basic and acidic residues" evidence="1">
    <location>
        <begin position="175"/>
        <end position="185"/>
    </location>
</feature>
<protein>
    <submittedName>
        <fullName evidence="2">Uncharacterized protein</fullName>
    </submittedName>
</protein>
<evidence type="ECO:0000313" key="3">
    <source>
        <dbReference type="Proteomes" id="UP000053039"/>
    </source>
</evidence>
<comment type="caution">
    <text evidence="2">The sequence shown here is derived from an EMBL/GenBank/DDBJ whole genome shotgun (WGS) entry which is preliminary data.</text>
</comment>
<dbReference type="OrthoDB" id="9795306at2"/>
<organism evidence="2 3">
    <name type="scientific">Streptomyces pseudovenezuelae</name>
    <dbReference type="NCBI Taxonomy" id="67350"/>
    <lineage>
        <taxon>Bacteria</taxon>
        <taxon>Bacillati</taxon>
        <taxon>Actinomycetota</taxon>
        <taxon>Actinomycetes</taxon>
        <taxon>Kitasatosporales</taxon>
        <taxon>Streptomycetaceae</taxon>
        <taxon>Streptomyces</taxon>
        <taxon>Streptomyces aurantiacus group</taxon>
    </lineage>
</organism>
<dbReference type="Proteomes" id="UP000053039">
    <property type="component" value="Unassembled WGS sequence"/>
</dbReference>
<dbReference type="RefSeq" id="WP_051832241.1">
    <property type="nucleotide sequence ID" value="NZ_KQ948144.1"/>
</dbReference>
<gene>
    <name evidence="2" type="ORF">AQI94_04580</name>
</gene>
<reference evidence="2 3" key="1">
    <citation type="submission" date="2015-10" db="EMBL/GenBank/DDBJ databases">
        <title>Draft genome sequence of Streptomyces pseudovenezuelae DSM 40212, type strain for the species Streptomyces pseudovenezuelae.</title>
        <authorList>
            <person name="Ruckert C."/>
            <person name="Winkler A."/>
            <person name="Kalinowski J."/>
            <person name="Kampfer P."/>
            <person name="Glaeser S."/>
        </authorList>
    </citation>
    <scope>NUCLEOTIDE SEQUENCE [LARGE SCALE GENOMIC DNA]</scope>
    <source>
        <strain evidence="2 3">DSM 40212</strain>
    </source>
</reference>